<sequence length="592" mass="62324">MAPSASLPPFSRGVPKMLAALRPSGRAGDGDTFVVCGANALTYRLVEELSQRYGAQVTVMMTPAQKRSGRDFSDLAGVRVVTAERLDDRAFVSAGIRTAAGLALTEQDDVGNIHAAMRAEEINSRLRIVIRMFNLSLGLRVRQLFRDCAIISDSAIAAPAFVQAALGDGAPTYFRLSGRTLYAASRADVAPSDVICDLSQTGPDGAPDVLPVVDRPGPTDVVLAVAHGERQTNGHARGTPLRKARPWSLGPLVRNLRQSVSRSLRIALAVTFGVLLAGGVSLVISSGEGVWVGIYQTLLTAFSGADASEDIAVQISQLVVTVAGMALVPLLTATVVEGLVNTRLAVSSGRLLTRRENHVVVVGLGNVGTRVIRSLHDLGVPVVAIDKNPDARGVALARELEIPLIIGDASREETLRTASITTCSALVIVSTDDVVNLEAALGGRTLRPGLKVVVRLFDTDFAERLQRTFSIGTSRSVSALAAPAFAASLLEREVLATIPIGRRVLLVAELPIAPGSRLDGRAIGEIGSAGEARVIALSALGEPRPIWSPATERRLEPLDRLTVIATRAGLSRLLRLAAAPDDPIGHAVAVAR</sequence>
<protein>
    <submittedName>
        <fullName evidence="3">NAD-binding protein</fullName>
    </submittedName>
</protein>
<accession>A0ABV8LZN1</accession>
<reference evidence="4" key="1">
    <citation type="journal article" date="2019" name="Int. J. Syst. Evol. Microbiol.">
        <title>The Global Catalogue of Microorganisms (GCM) 10K type strain sequencing project: providing services to taxonomists for standard genome sequencing and annotation.</title>
        <authorList>
            <consortium name="The Broad Institute Genomics Platform"/>
            <consortium name="The Broad Institute Genome Sequencing Center for Infectious Disease"/>
            <person name="Wu L."/>
            <person name="Ma J."/>
        </authorList>
    </citation>
    <scope>NUCLEOTIDE SEQUENCE [LARGE SCALE GENOMIC DNA]</scope>
    <source>
        <strain evidence="4">CGMCC 4.7289</strain>
    </source>
</reference>
<evidence type="ECO:0000313" key="4">
    <source>
        <dbReference type="Proteomes" id="UP001595816"/>
    </source>
</evidence>
<evidence type="ECO:0000313" key="3">
    <source>
        <dbReference type="EMBL" id="MFC4136515.1"/>
    </source>
</evidence>
<dbReference type="Pfam" id="PF02254">
    <property type="entry name" value="TrkA_N"/>
    <property type="match status" value="2"/>
</dbReference>
<organism evidence="3 4">
    <name type="scientific">Hamadaea flava</name>
    <dbReference type="NCBI Taxonomy" id="1742688"/>
    <lineage>
        <taxon>Bacteria</taxon>
        <taxon>Bacillati</taxon>
        <taxon>Actinomycetota</taxon>
        <taxon>Actinomycetes</taxon>
        <taxon>Micromonosporales</taxon>
        <taxon>Micromonosporaceae</taxon>
        <taxon>Hamadaea</taxon>
    </lineage>
</organism>
<dbReference type="InterPro" id="IPR036291">
    <property type="entry name" value="NAD(P)-bd_dom_sf"/>
</dbReference>
<dbReference type="PANTHER" id="PTHR43833:SF11">
    <property type="entry name" value="VOLTAGE-GATED POTASSIUM CHANNEL KCH"/>
    <property type="match status" value="1"/>
</dbReference>
<name>A0ABV8LZN1_9ACTN</name>
<dbReference type="RefSeq" id="WP_253758591.1">
    <property type="nucleotide sequence ID" value="NZ_JAMZDZ010000001.1"/>
</dbReference>
<evidence type="ECO:0000259" key="1">
    <source>
        <dbReference type="PROSITE" id="PS51201"/>
    </source>
</evidence>
<comment type="caution">
    <text evidence="3">The sequence shown here is derived from an EMBL/GenBank/DDBJ whole genome shotgun (WGS) entry which is preliminary data.</text>
</comment>
<dbReference type="SUPFAM" id="SSF116726">
    <property type="entry name" value="TrkA C-terminal domain-like"/>
    <property type="match status" value="1"/>
</dbReference>
<dbReference type="EMBL" id="JBHSAY010000031">
    <property type="protein sequence ID" value="MFC4136515.1"/>
    <property type="molecule type" value="Genomic_DNA"/>
</dbReference>
<dbReference type="InterPro" id="IPR003148">
    <property type="entry name" value="RCK_N"/>
</dbReference>
<dbReference type="PROSITE" id="PS51202">
    <property type="entry name" value="RCK_C"/>
    <property type="match status" value="1"/>
</dbReference>
<proteinExistence type="predicted"/>
<feature type="domain" description="RCK C-terminal" evidence="2">
    <location>
        <begin position="495"/>
        <end position="579"/>
    </location>
</feature>
<dbReference type="Gene3D" id="3.30.70.1450">
    <property type="entry name" value="Regulator of K+ conductance, C-terminal domain"/>
    <property type="match status" value="1"/>
</dbReference>
<feature type="domain" description="RCK N-terminal" evidence="1">
    <location>
        <begin position="356"/>
        <end position="477"/>
    </location>
</feature>
<dbReference type="PANTHER" id="PTHR43833">
    <property type="entry name" value="POTASSIUM CHANNEL PROTEIN 2-RELATED-RELATED"/>
    <property type="match status" value="1"/>
</dbReference>
<evidence type="ECO:0000259" key="2">
    <source>
        <dbReference type="PROSITE" id="PS51202"/>
    </source>
</evidence>
<dbReference type="SUPFAM" id="SSF51735">
    <property type="entry name" value="NAD(P)-binding Rossmann-fold domains"/>
    <property type="match status" value="2"/>
</dbReference>
<dbReference type="Proteomes" id="UP001595816">
    <property type="component" value="Unassembled WGS sequence"/>
</dbReference>
<dbReference type="PROSITE" id="PS51201">
    <property type="entry name" value="RCK_N"/>
    <property type="match status" value="1"/>
</dbReference>
<dbReference type="InterPro" id="IPR036721">
    <property type="entry name" value="RCK_C_sf"/>
</dbReference>
<dbReference type="InterPro" id="IPR006037">
    <property type="entry name" value="RCK_C"/>
</dbReference>
<dbReference type="Gene3D" id="3.40.50.720">
    <property type="entry name" value="NAD(P)-binding Rossmann-like Domain"/>
    <property type="match status" value="2"/>
</dbReference>
<keyword evidence="4" id="KW-1185">Reference proteome</keyword>
<gene>
    <name evidence="3" type="ORF">ACFOZ4_38405</name>
</gene>
<dbReference type="InterPro" id="IPR050721">
    <property type="entry name" value="Trk_Ktr_HKT_K-transport"/>
</dbReference>